<proteinExistence type="predicted"/>
<evidence type="ECO:0000313" key="2">
    <source>
        <dbReference type="Proteomes" id="UP001152561"/>
    </source>
</evidence>
<organism evidence="1 2">
    <name type="scientific">Anisodus acutangulus</name>
    <dbReference type="NCBI Taxonomy" id="402998"/>
    <lineage>
        <taxon>Eukaryota</taxon>
        <taxon>Viridiplantae</taxon>
        <taxon>Streptophyta</taxon>
        <taxon>Embryophyta</taxon>
        <taxon>Tracheophyta</taxon>
        <taxon>Spermatophyta</taxon>
        <taxon>Magnoliopsida</taxon>
        <taxon>eudicotyledons</taxon>
        <taxon>Gunneridae</taxon>
        <taxon>Pentapetalae</taxon>
        <taxon>asterids</taxon>
        <taxon>lamiids</taxon>
        <taxon>Solanales</taxon>
        <taxon>Solanaceae</taxon>
        <taxon>Solanoideae</taxon>
        <taxon>Hyoscyameae</taxon>
        <taxon>Anisodus</taxon>
    </lineage>
</organism>
<dbReference type="Proteomes" id="UP001152561">
    <property type="component" value="Unassembled WGS sequence"/>
</dbReference>
<accession>A0A9Q1L5D6</accession>
<sequence length="69" mass="7571">MIIGCSEADKQFTEELKGESDGKSYLGRASEEIIPQRSLVLVKYFSVQGLGDSVLLVHAVGNAQEMLRQ</sequence>
<reference evidence="2" key="1">
    <citation type="journal article" date="2023" name="Proc. Natl. Acad. Sci. U.S.A.">
        <title>Genomic and structural basis for evolution of tropane alkaloid biosynthesis.</title>
        <authorList>
            <person name="Wanga Y.-J."/>
            <person name="Taina T."/>
            <person name="Yua J.-Y."/>
            <person name="Lia J."/>
            <person name="Xua B."/>
            <person name="Chenc J."/>
            <person name="D'Auriad J.C."/>
            <person name="Huanga J.-P."/>
            <person name="Huanga S.-X."/>
        </authorList>
    </citation>
    <scope>NUCLEOTIDE SEQUENCE [LARGE SCALE GENOMIC DNA]</scope>
    <source>
        <strain evidence="2">cv. KIB-2019</strain>
    </source>
</reference>
<evidence type="ECO:0000313" key="1">
    <source>
        <dbReference type="EMBL" id="KAJ8529658.1"/>
    </source>
</evidence>
<comment type="caution">
    <text evidence="1">The sequence shown here is derived from an EMBL/GenBank/DDBJ whole genome shotgun (WGS) entry which is preliminary data.</text>
</comment>
<dbReference type="EMBL" id="JAJAGQ010000022">
    <property type="protein sequence ID" value="KAJ8529658.1"/>
    <property type="molecule type" value="Genomic_DNA"/>
</dbReference>
<name>A0A9Q1L5D6_9SOLA</name>
<dbReference type="AlphaFoldDB" id="A0A9Q1L5D6"/>
<protein>
    <submittedName>
        <fullName evidence="1">Uncharacterized protein</fullName>
    </submittedName>
</protein>
<gene>
    <name evidence="1" type="ORF">K7X08_036493</name>
</gene>
<keyword evidence="2" id="KW-1185">Reference proteome</keyword>